<sequence length="60" mass="6534">MHVNIAYLYSGVRNQLGIKQFPQVGIKLDGNLDGHIQNTVLLGTVGYRSHSCPKAVKIGL</sequence>
<dbReference type="EnsemblMetazoa" id="PPA43190.1">
    <property type="protein sequence ID" value="PPA43190.1"/>
    <property type="gene ID" value="WBGene00281559"/>
</dbReference>
<dbReference type="Proteomes" id="UP000005239">
    <property type="component" value="Unassembled WGS sequence"/>
</dbReference>
<name>A0A2A6CEG3_PRIPA</name>
<organism evidence="1 2">
    <name type="scientific">Pristionchus pacificus</name>
    <name type="common">Parasitic nematode worm</name>
    <dbReference type="NCBI Taxonomy" id="54126"/>
    <lineage>
        <taxon>Eukaryota</taxon>
        <taxon>Metazoa</taxon>
        <taxon>Ecdysozoa</taxon>
        <taxon>Nematoda</taxon>
        <taxon>Chromadorea</taxon>
        <taxon>Rhabditida</taxon>
        <taxon>Rhabditina</taxon>
        <taxon>Diplogasteromorpha</taxon>
        <taxon>Diplogasteroidea</taxon>
        <taxon>Neodiplogasteridae</taxon>
        <taxon>Pristionchus</taxon>
    </lineage>
</organism>
<accession>A0A8R1V077</accession>
<accession>A0A2A6CEG3</accession>
<gene>
    <name evidence="1" type="primary">WBGene00281559</name>
</gene>
<reference evidence="1" key="2">
    <citation type="submission" date="2022-06" db="UniProtKB">
        <authorList>
            <consortium name="EnsemblMetazoa"/>
        </authorList>
    </citation>
    <scope>IDENTIFICATION</scope>
    <source>
        <strain evidence="1">PS312</strain>
    </source>
</reference>
<dbReference type="AlphaFoldDB" id="A0A2A6CEG3"/>
<proteinExistence type="predicted"/>
<protein>
    <submittedName>
        <fullName evidence="1">Uncharacterized protein</fullName>
    </submittedName>
</protein>
<reference evidence="2" key="1">
    <citation type="journal article" date="2008" name="Nat. Genet.">
        <title>The Pristionchus pacificus genome provides a unique perspective on nematode lifestyle and parasitism.</title>
        <authorList>
            <person name="Dieterich C."/>
            <person name="Clifton S.W."/>
            <person name="Schuster L.N."/>
            <person name="Chinwalla A."/>
            <person name="Delehaunty K."/>
            <person name="Dinkelacker I."/>
            <person name="Fulton L."/>
            <person name="Fulton R."/>
            <person name="Godfrey J."/>
            <person name="Minx P."/>
            <person name="Mitreva M."/>
            <person name="Roeseler W."/>
            <person name="Tian H."/>
            <person name="Witte H."/>
            <person name="Yang S.P."/>
            <person name="Wilson R.K."/>
            <person name="Sommer R.J."/>
        </authorList>
    </citation>
    <scope>NUCLEOTIDE SEQUENCE [LARGE SCALE GENOMIC DNA]</scope>
    <source>
        <strain evidence="2">PS312</strain>
    </source>
</reference>
<evidence type="ECO:0000313" key="1">
    <source>
        <dbReference type="EnsemblMetazoa" id="PPA43190.1"/>
    </source>
</evidence>
<keyword evidence="2" id="KW-1185">Reference proteome</keyword>
<evidence type="ECO:0000313" key="2">
    <source>
        <dbReference type="Proteomes" id="UP000005239"/>
    </source>
</evidence>